<evidence type="ECO:0000259" key="5">
    <source>
        <dbReference type="PROSITE" id="PS51819"/>
    </source>
</evidence>
<dbReference type="EMBL" id="JAUHHV010000008">
    <property type="protein sequence ID" value="KAK1414299.1"/>
    <property type="molecule type" value="Genomic_DNA"/>
</dbReference>
<evidence type="ECO:0000256" key="4">
    <source>
        <dbReference type="ARBA" id="ARBA00023242"/>
    </source>
</evidence>
<dbReference type="InterPro" id="IPR037523">
    <property type="entry name" value="VOC_core"/>
</dbReference>
<organism evidence="6 7">
    <name type="scientific">Tagetes erecta</name>
    <name type="common">African marigold</name>
    <dbReference type="NCBI Taxonomy" id="13708"/>
    <lineage>
        <taxon>Eukaryota</taxon>
        <taxon>Viridiplantae</taxon>
        <taxon>Streptophyta</taxon>
        <taxon>Embryophyta</taxon>
        <taxon>Tracheophyta</taxon>
        <taxon>Spermatophyta</taxon>
        <taxon>Magnoliopsida</taxon>
        <taxon>eudicotyledons</taxon>
        <taxon>Gunneridae</taxon>
        <taxon>Pentapetalae</taxon>
        <taxon>asterids</taxon>
        <taxon>campanulids</taxon>
        <taxon>Asterales</taxon>
        <taxon>Asteraceae</taxon>
        <taxon>Asteroideae</taxon>
        <taxon>Heliantheae alliance</taxon>
        <taxon>Tageteae</taxon>
        <taxon>Tagetes</taxon>
    </lineage>
</organism>
<evidence type="ECO:0000313" key="7">
    <source>
        <dbReference type="Proteomes" id="UP001229421"/>
    </source>
</evidence>
<keyword evidence="4" id="KW-0539">Nucleus</keyword>
<feature type="domain" description="VOC" evidence="5">
    <location>
        <begin position="13"/>
        <end position="135"/>
    </location>
</feature>
<comment type="similarity">
    <text evidence="2">Belongs to the GINS1/PSF1 family.</text>
</comment>
<evidence type="ECO:0000256" key="2">
    <source>
        <dbReference type="ARBA" id="ARBA00006677"/>
    </source>
</evidence>
<dbReference type="InterPro" id="IPR036224">
    <property type="entry name" value="GINS_bundle-like_dom_sf"/>
</dbReference>
<dbReference type="SUPFAM" id="SSF158573">
    <property type="entry name" value="GINS helical bundle-like"/>
    <property type="match status" value="1"/>
</dbReference>
<dbReference type="InterPro" id="IPR056783">
    <property type="entry name" value="PSF1_C"/>
</dbReference>
<dbReference type="GO" id="GO:0000811">
    <property type="term" value="C:GINS complex"/>
    <property type="evidence" value="ECO:0007669"/>
    <property type="project" value="InterPro"/>
</dbReference>
<gene>
    <name evidence="6" type="ORF">QVD17_30043</name>
</gene>
<dbReference type="CDD" id="cd07245">
    <property type="entry name" value="VOC_like"/>
    <property type="match status" value="1"/>
</dbReference>
<dbReference type="InterPro" id="IPR029068">
    <property type="entry name" value="Glyas_Bleomycin-R_OHBP_Dase"/>
</dbReference>
<dbReference type="Gene3D" id="1.20.58.1030">
    <property type="match status" value="1"/>
</dbReference>
<dbReference type="Proteomes" id="UP001229421">
    <property type="component" value="Unassembled WGS sequence"/>
</dbReference>
<dbReference type="PANTHER" id="PTHR12914:SF2">
    <property type="entry name" value="DNA REPLICATION COMPLEX GINS PROTEIN PSF1"/>
    <property type="match status" value="1"/>
</dbReference>
<dbReference type="SUPFAM" id="SSF54593">
    <property type="entry name" value="Glyoxalase/Bleomycin resistance protein/Dihydroxybiphenyl dioxygenase"/>
    <property type="match status" value="1"/>
</dbReference>
<evidence type="ECO:0000313" key="6">
    <source>
        <dbReference type="EMBL" id="KAK1414299.1"/>
    </source>
</evidence>
<dbReference type="Pfam" id="PF05916">
    <property type="entry name" value="Sld5"/>
    <property type="match status" value="1"/>
</dbReference>
<reference evidence="6" key="1">
    <citation type="journal article" date="2023" name="bioRxiv">
        <title>Improved chromosome-level genome assembly for marigold (Tagetes erecta).</title>
        <authorList>
            <person name="Jiang F."/>
            <person name="Yuan L."/>
            <person name="Wang S."/>
            <person name="Wang H."/>
            <person name="Xu D."/>
            <person name="Wang A."/>
            <person name="Fan W."/>
        </authorList>
    </citation>
    <scope>NUCLEOTIDE SEQUENCE</scope>
    <source>
        <strain evidence="6">WSJ</strain>
        <tissue evidence="6">Leaf</tissue>
    </source>
</reference>
<dbReference type="AlphaFoldDB" id="A0AAD8K224"/>
<accession>A0AAD8K224</accession>
<dbReference type="CDD" id="cd11710">
    <property type="entry name" value="GINS_A_psf1"/>
    <property type="match status" value="1"/>
</dbReference>
<evidence type="ECO:0000256" key="1">
    <source>
        <dbReference type="ARBA" id="ARBA00004123"/>
    </source>
</evidence>
<protein>
    <recommendedName>
        <fullName evidence="5">VOC domain-containing protein</fullName>
    </recommendedName>
</protein>
<dbReference type="InterPro" id="IPR021151">
    <property type="entry name" value="GINS_A"/>
</dbReference>
<name>A0AAD8K224_TARER</name>
<dbReference type="Gene3D" id="3.10.180.10">
    <property type="entry name" value="2,3-Dihydroxybiphenyl 1,2-Dioxygenase, domain 1"/>
    <property type="match status" value="1"/>
</dbReference>
<dbReference type="GO" id="GO:1902983">
    <property type="term" value="P:DNA strand elongation involved in mitotic DNA replication"/>
    <property type="evidence" value="ECO:0007669"/>
    <property type="project" value="TreeGrafter"/>
</dbReference>
<dbReference type="InterPro" id="IPR004360">
    <property type="entry name" value="Glyas_Fos-R_dOase_dom"/>
</dbReference>
<comment type="caution">
    <text evidence="6">The sequence shown here is derived from an EMBL/GenBank/DDBJ whole genome shotgun (WGS) entry which is preliminary data.</text>
</comment>
<proteinExistence type="inferred from homology"/>
<keyword evidence="7" id="KW-1185">Reference proteome</keyword>
<keyword evidence="3" id="KW-0235">DNA replication</keyword>
<dbReference type="InterPro" id="IPR005339">
    <property type="entry name" value="GINS_Psf1"/>
</dbReference>
<evidence type="ECO:0000256" key="3">
    <source>
        <dbReference type="ARBA" id="ARBA00022705"/>
    </source>
</evidence>
<comment type="subcellular location">
    <subcellularLocation>
        <location evidence="1">Nucleus</location>
    </subcellularLocation>
</comment>
<dbReference type="PANTHER" id="PTHR12914">
    <property type="entry name" value="PARTNER OF SLD5"/>
    <property type="match status" value="1"/>
</dbReference>
<sequence>MKEIGVNPLFLKSLNHISLQCRSVEESVDFYVKILGFVQIKRPGNFYFDGAWLFGYGIGIHLIQFQDTNNVTKKNEINTKDNHISFQCDSIGVVEKKLKEMVISYKKQRVDEGEIYIDQLFFHDLDGFMIEICNCDVLPVIPIARDMVRSCLRFHVPGVEAAVTSTKVCSELRDHLNRKMYGRKASQLLKEFMSSEPGQITAFNNDLFNQVTEECNGHFLHLQALLRKMQEEGSSNQTSKNADHFGALIHHLSVVRNKRCLLAYVYNRAEIIHNLAWTTIRHDILPDEIVKKLSNSEYDYLKNHSAALKSYMSDSIDLDLAVDMVPPKDPYIKVRVLEDIGNEIVLSDQVANLPMHAILFLKRIDAEEYISQGKMEELTS</sequence>
<dbReference type="Pfam" id="PF24997">
    <property type="entry name" value="PSF1_C"/>
    <property type="match status" value="1"/>
</dbReference>
<dbReference type="Pfam" id="PF00903">
    <property type="entry name" value="Glyoxalase"/>
    <property type="match status" value="1"/>
</dbReference>
<dbReference type="PROSITE" id="PS51819">
    <property type="entry name" value="VOC"/>
    <property type="match status" value="1"/>
</dbReference>